<protein>
    <submittedName>
        <fullName evidence="1">Uncharacterized protein</fullName>
    </submittedName>
</protein>
<organism evidence="1 2">
    <name type="scientific">Aureibacter tunicatorum</name>
    <dbReference type="NCBI Taxonomy" id="866807"/>
    <lineage>
        <taxon>Bacteria</taxon>
        <taxon>Pseudomonadati</taxon>
        <taxon>Bacteroidota</taxon>
        <taxon>Cytophagia</taxon>
        <taxon>Cytophagales</taxon>
        <taxon>Persicobacteraceae</taxon>
        <taxon>Aureibacter</taxon>
    </lineage>
</organism>
<evidence type="ECO:0000313" key="1">
    <source>
        <dbReference type="EMBL" id="MDR6238571.1"/>
    </source>
</evidence>
<dbReference type="RefSeq" id="WP_309938081.1">
    <property type="nucleotide sequence ID" value="NZ_AP025305.1"/>
</dbReference>
<accession>A0AAE4BRE3</accession>
<evidence type="ECO:0000313" key="2">
    <source>
        <dbReference type="Proteomes" id="UP001185092"/>
    </source>
</evidence>
<comment type="caution">
    <text evidence="1">The sequence shown here is derived from an EMBL/GenBank/DDBJ whole genome shotgun (WGS) entry which is preliminary data.</text>
</comment>
<sequence>MTKNNSISFIVHETNPPLEIQLEPEAFTFIAYPNEELTFAVVNPTHDFSWAIRHKKNRIQLFPETYGDYEKIELYRNGKQTDELEFLFKNLQEPSSLLKT</sequence>
<name>A0AAE4BRE3_9BACT</name>
<reference evidence="1" key="1">
    <citation type="submission" date="2023-07" db="EMBL/GenBank/DDBJ databases">
        <title>Genomic Encyclopedia of Type Strains, Phase IV (KMG-IV): sequencing the most valuable type-strain genomes for metagenomic binning, comparative biology and taxonomic classification.</title>
        <authorList>
            <person name="Goeker M."/>
        </authorList>
    </citation>
    <scope>NUCLEOTIDE SEQUENCE</scope>
    <source>
        <strain evidence="1">DSM 26174</strain>
    </source>
</reference>
<gene>
    <name evidence="1" type="ORF">HNQ88_001608</name>
</gene>
<proteinExistence type="predicted"/>
<dbReference type="Proteomes" id="UP001185092">
    <property type="component" value="Unassembled WGS sequence"/>
</dbReference>
<dbReference type="AlphaFoldDB" id="A0AAE4BRE3"/>
<dbReference type="EMBL" id="JAVDQD010000002">
    <property type="protein sequence ID" value="MDR6238571.1"/>
    <property type="molecule type" value="Genomic_DNA"/>
</dbReference>
<keyword evidence="2" id="KW-1185">Reference proteome</keyword>